<name>A0A2R6X444_MARPO</name>
<accession>A0A2R6X444</accession>
<dbReference type="PANTHER" id="PTHR46169:SF15">
    <property type="entry name" value="INNER CENTROMERE PROTEIN A-LIKE ISOFORM X1-RELATED"/>
    <property type="match status" value="1"/>
</dbReference>
<dbReference type="GO" id="GO:0046983">
    <property type="term" value="F:protein dimerization activity"/>
    <property type="evidence" value="ECO:0007669"/>
    <property type="project" value="InterPro"/>
</dbReference>
<dbReference type="PANTHER" id="PTHR46169">
    <property type="entry name" value="DNA REPLICATION-RELATED ELEMENT FACTOR, ISOFORM A"/>
    <property type="match status" value="1"/>
</dbReference>
<evidence type="ECO:0000259" key="1">
    <source>
        <dbReference type="Pfam" id="PF05699"/>
    </source>
</evidence>
<dbReference type="InterPro" id="IPR052717">
    <property type="entry name" value="Vacuolar_transposase_reg"/>
</dbReference>
<dbReference type="OMA" id="AIMESEQ"/>
<dbReference type="Gene3D" id="1.10.10.1070">
    <property type="entry name" value="Zinc finger, BED domain-containing"/>
    <property type="match status" value="1"/>
</dbReference>
<dbReference type="Pfam" id="PF05699">
    <property type="entry name" value="Dimer_Tnp_hAT"/>
    <property type="match status" value="1"/>
</dbReference>
<dbReference type="InterPro" id="IPR008906">
    <property type="entry name" value="HATC_C_dom"/>
</dbReference>
<dbReference type="AlphaFoldDB" id="A0A2R6X444"/>
<evidence type="ECO:0000313" key="2">
    <source>
        <dbReference type="EMBL" id="PTQ40876.1"/>
    </source>
</evidence>
<dbReference type="GO" id="GO:0006357">
    <property type="term" value="P:regulation of transcription by RNA polymerase II"/>
    <property type="evidence" value="ECO:0000318"/>
    <property type="project" value="GO_Central"/>
</dbReference>
<reference evidence="3" key="1">
    <citation type="journal article" date="2017" name="Cell">
        <title>Insights into land plant evolution garnered from the Marchantia polymorpha genome.</title>
        <authorList>
            <person name="Bowman J.L."/>
            <person name="Kohchi T."/>
            <person name="Yamato K.T."/>
            <person name="Jenkins J."/>
            <person name="Shu S."/>
            <person name="Ishizaki K."/>
            <person name="Yamaoka S."/>
            <person name="Nishihama R."/>
            <person name="Nakamura Y."/>
            <person name="Berger F."/>
            <person name="Adam C."/>
            <person name="Aki S.S."/>
            <person name="Althoff F."/>
            <person name="Araki T."/>
            <person name="Arteaga-Vazquez M.A."/>
            <person name="Balasubrmanian S."/>
            <person name="Barry K."/>
            <person name="Bauer D."/>
            <person name="Boehm C.R."/>
            <person name="Briginshaw L."/>
            <person name="Caballero-Perez J."/>
            <person name="Catarino B."/>
            <person name="Chen F."/>
            <person name="Chiyoda S."/>
            <person name="Chovatia M."/>
            <person name="Davies K.M."/>
            <person name="Delmans M."/>
            <person name="Demura T."/>
            <person name="Dierschke T."/>
            <person name="Dolan L."/>
            <person name="Dorantes-Acosta A.E."/>
            <person name="Eklund D.M."/>
            <person name="Florent S.N."/>
            <person name="Flores-Sandoval E."/>
            <person name="Fujiyama A."/>
            <person name="Fukuzawa H."/>
            <person name="Galik B."/>
            <person name="Grimanelli D."/>
            <person name="Grimwood J."/>
            <person name="Grossniklaus U."/>
            <person name="Hamada T."/>
            <person name="Haseloff J."/>
            <person name="Hetherington A.J."/>
            <person name="Higo A."/>
            <person name="Hirakawa Y."/>
            <person name="Hundley H.N."/>
            <person name="Ikeda Y."/>
            <person name="Inoue K."/>
            <person name="Inoue S.I."/>
            <person name="Ishida S."/>
            <person name="Jia Q."/>
            <person name="Kakita M."/>
            <person name="Kanazawa T."/>
            <person name="Kawai Y."/>
            <person name="Kawashima T."/>
            <person name="Kennedy M."/>
            <person name="Kinose K."/>
            <person name="Kinoshita T."/>
            <person name="Kohara Y."/>
            <person name="Koide E."/>
            <person name="Komatsu K."/>
            <person name="Kopischke S."/>
            <person name="Kubo M."/>
            <person name="Kyozuka J."/>
            <person name="Lagercrantz U."/>
            <person name="Lin S.S."/>
            <person name="Lindquist E."/>
            <person name="Lipzen A.M."/>
            <person name="Lu C.W."/>
            <person name="De Luna E."/>
            <person name="Martienssen R.A."/>
            <person name="Minamino N."/>
            <person name="Mizutani M."/>
            <person name="Mizutani M."/>
            <person name="Mochizuki N."/>
            <person name="Monte I."/>
            <person name="Mosher R."/>
            <person name="Nagasaki H."/>
            <person name="Nakagami H."/>
            <person name="Naramoto S."/>
            <person name="Nishitani K."/>
            <person name="Ohtani M."/>
            <person name="Okamoto T."/>
            <person name="Okumura M."/>
            <person name="Phillips J."/>
            <person name="Pollak B."/>
            <person name="Reinders A."/>
            <person name="Rovekamp M."/>
            <person name="Sano R."/>
            <person name="Sawa S."/>
            <person name="Schmid M.W."/>
            <person name="Shirakawa M."/>
            <person name="Solano R."/>
            <person name="Spunde A."/>
            <person name="Suetsugu N."/>
            <person name="Sugano S."/>
            <person name="Sugiyama A."/>
            <person name="Sun R."/>
            <person name="Suzuki Y."/>
            <person name="Takenaka M."/>
            <person name="Takezawa D."/>
            <person name="Tomogane H."/>
            <person name="Tsuzuki M."/>
            <person name="Ueda T."/>
            <person name="Umeda M."/>
            <person name="Ward J.M."/>
            <person name="Watanabe Y."/>
            <person name="Yazaki K."/>
            <person name="Yokoyama R."/>
            <person name="Yoshitake Y."/>
            <person name="Yotsui I."/>
            <person name="Zachgo S."/>
            <person name="Schmutz J."/>
        </authorList>
    </citation>
    <scope>NUCLEOTIDE SEQUENCE [LARGE SCALE GENOMIC DNA]</scope>
    <source>
        <strain evidence="3">Tak-1</strain>
    </source>
</reference>
<proteinExistence type="predicted"/>
<dbReference type="InterPro" id="IPR012337">
    <property type="entry name" value="RNaseH-like_sf"/>
</dbReference>
<dbReference type="GO" id="GO:0005634">
    <property type="term" value="C:nucleus"/>
    <property type="evidence" value="ECO:0000318"/>
    <property type="project" value="GO_Central"/>
</dbReference>
<sequence length="693" mass="77685">MPLSQETAGDCEHETVVAPVRDAIVPLAQNKVERSLRSRVEPRNYEIRNHAGPSVIWKSFGIVYDTATGAKTDFAACKTCIKTFVFKTGGKGNHNTGTSIIGKHKCSLNPPGVGNHIFKVHKVSAQQKAKMTAAACRLLRVRHACFRVSQRRRLQAVIQATLDIGAASNGRVDVNDMLPCPLIVRRNVEARVVSGRETLYIILQDHLVSGVGFATTIDMWTDTIKKTSYLSITAHYVDADMVLHARTLHVKPVFDASHTAVVVKNELKSGFDVLGIGQAFYDQIIVVSDSGSNCRGAEGIPSEFAWLACLDHKLATVLTTVFNKTTTMTNRVKSAPFYKYNNEQHADLAVLFNVFDANKKLVEYFKRTNLQCMLSKTLKQEITTCWNSLLCCLKSVHDMTDEVIELLKKRNNLDLFNFLQDLLVEIVGFLDVFQLATLSLEQFKSPTLHKVVYWRHRLTQHLMPVMHDVLDDEGNLVRKADSASLIAAKGVLMPIFIEKFVVRDVHVKAAFMCPMLKRRLLGMGVPSHQVEVIKMQLKCDMAKYGHQLDTEVDAAVAPPVSKKARVGNGHSMYDMEEDEDERSDDLANSNFSNRIYIEFKSYNQHTVSDKEKRDSEVGGEFNVLAWWKTTGAKLFPIMACVARSILCVPASSVMSENNFLDAGNTLIKKCNRLKLRVVNDLMFVRSNRDLCKK</sequence>
<dbReference type="Proteomes" id="UP000244005">
    <property type="component" value="Unassembled WGS sequence"/>
</dbReference>
<keyword evidence="3" id="KW-1185">Reference proteome</keyword>
<evidence type="ECO:0000313" key="3">
    <source>
        <dbReference type="Proteomes" id="UP000244005"/>
    </source>
</evidence>
<protein>
    <recommendedName>
        <fullName evidence="1">HAT C-terminal dimerisation domain-containing protein</fullName>
    </recommendedName>
</protein>
<dbReference type="OrthoDB" id="1936364at2759"/>
<organism evidence="2 3">
    <name type="scientific">Marchantia polymorpha</name>
    <name type="common">Common liverwort</name>
    <name type="synonym">Marchantia aquatica</name>
    <dbReference type="NCBI Taxonomy" id="3197"/>
    <lineage>
        <taxon>Eukaryota</taxon>
        <taxon>Viridiplantae</taxon>
        <taxon>Streptophyta</taxon>
        <taxon>Embryophyta</taxon>
        <taxon>Marchantiophyta</taxon>
        <taxon>Marchantiopsida</taxon>
        <taxon>Marchantiidae</taxon>
        <taxon>Marchantiales</taxon>
        <taxon>Marchantiaceae</taxon>
        <taxon>Marchantia</taxon>
    </lineage>
</organism>
<feature type="domain" description="HAT C-terminal dimerisation" evidence="1">
    <location>
        <begin position="612"/>
        <end position="687"/>
    </location>
</feature>
<dbReference type="EMBL" id="KZ772709">
    <property type="protein sequence ID" value="PTQ40876.1"/>
    <property type="molecule type" value="Genomic_DNA"/>
</dbReference>
<gene>
    <name evidence="2" type="ORF">MARPO_0037s0057</name>
</gene>
<dbReference type="SUPFAM" id="SSF53098">
    <property type="entry name" value="Ribonuclease H-like"/>
    <property type="match status" value="1"/>
</dbReference>